<evidence type="ECO:0000313" key="3">
    <source>
        <dbReference type="Proteomes" id="UP000216444"/>
    </source>
</evidence>
<dbReference type="RefSeq" id="WP_094664580.1">
    <property type="nucleotide sequence ID" value="NZ_MWWV01000012.1"/>
</dbReference>
<keyword evidence="3" id="KW-1185">Reference proteome</keyword>
<dbReference type="GO" id="GO:0006355">
    <property type="term" value="P:regulation of DNA-templated transcription"/>
    <property type="evidence" value="ECO:0007669"/>
    <property type="project" value="InterPro"/>
</dbReference>
<dbReference type="GO" id="GO:0003677">
    <property type="term" value="F:DNA binding"/>
    <property type="evidence" value="ECO:0007669"/>
    <property type="project" value="InterPro"/>
</dbReference>
<protein>
    <submittedName>
        <fullName evidence="2">Transcriptional regulator</fullName>
    </submittedName>
</protein>
<feature type="domain" description="HTH merR-type" evidence="1">
    <location>
        <begin position="43"/>
        <end position="115"/>
    </location>
</feature>
<evidence type="ECO:0000259" key="1">
    <source>
        <dbReference type="SMART" id="SM00422"/>
    </source>
</evidence>
<dbReference type="InterPro" id="IPR000551">
    <property type="entry name" value="MerR-type_HTH_dom"/>
</dbReference>
<gene>
    <name evidence="2" type="ORF">BTIS_1703</name>
</gene>
<dbReference type="SMART" id="SM00422">
    <property type="entry name" value="HTH_MERR"/>
    <property type="match status" value="1"/>
</dbReference>
<dbReference type="SUPFAM" id="SSF46955">
    <property type="entry name" value="Putative DNA-binding domain"/>
    <property type="match status" value="1"/>
</dbReference>
<name>A0A261FD10_9BIFI</name>
<dbReference type="Gene3D" id="1.10.1660.10">
    <property type="match status" value="1"/>
</dbReference>
<evidence type="ECO:0000313" key="2">
    <source>
        <dbReference type="EMBL" id="OZG57041.1"/>
    </source>
</evidence>
<dbReference type="Proteomes" id="UP000216444">
    <property type="component" value="Unassembled WGS sequence"/>
</dbReference>
<proteinExistence type="predicted"/>
<sequence>MIEDSTVRLSLHVPARGRTKSLPHAVQGQLFDMGESACRLRGYQGTVASRVAGITHRQLDYLARKRIVEPSILLVHGTTVRRLYTFDDVVRLTVFQNMLNAGVNLQAVITTMHCLVRHTTEELEDVTILCDGDTVYECVTDAQVIRLIRDGRMVVGVSVGAVYRYVNNALKNEEFVDVEDKDVRTSDLTLDEFTEVRLRRQYGQQGEVVRQRKHRGEEREEA</sequence>
<dbReference type="EMBL" id="MWWV01000012">
    <property type="protein sequence ID" value="OZG57041.1"/>
    <property type="molecule type" value="Genomic_DNA"/>
</dbReference>
<reference evidence="2 3" key="1">
    <citation type="journal article" date="2017" name="BMC Genomics">
        <title>Comparative genomic and phylogenomic analyses of the Bifidobacteriaceae family.</title>
        <authorList>
            <person name="Lugli G.A."/>
            <person name="Milani C."/>
            <person name="Turroni F."/>
            <person name="Duranti S."/>
            <person name="Mancabelli L."/>
            <person name="Mangifesta M."/>
            <person name="Ferrario C."/>
            <person name="Modesto M."/>
            <person name="Mattarelli P."/>
            <person name="Jiri K."/>
            <person name="van Sinderen D."/>
            <person name="Ventura M."/>
        </authorList>
    </citation>
    <scope>NUCLEOTIDE SEQUENCE [LARGE SCALE GENOMIC DNA]</scope>
    <source>
        <strain evidence="2 3">DSM 100201</strain>
    </source>
</reference>
<dbReference type="AlphaFoldDB" id="A0A261FD10"/>
<organism evidence="2 3">
    <name type="scientific">Bifidobacterium tissieri</name>
    <dbReference type="NCBI Taxonomy" id="1630162"/>
    <lineage>
        <taxon>Bacteria</taxon>
        <taxon>Bacillati</taxon>
        <taxon>Actinomycetota</taxon>
        <taxon>Actinomycetes</taxon>
        <taxon>Bifidobacteriales</taxon>
        <taxon>Bifidobacteriaceae</taxon>
        <taxon>Bifidobacterium</taxon>
    </lineage>
</organism>
<dbReference type="Pfam" id="PF13411">
    <property type="entry name" value="MerR_1"/>
    <property type="match status" value="1"/>
</dbReference>
<comment type="caution">
    <text evidence="2">The sequence shown here is derived from an EMBL/GenBank/DDBJ whole genome shotgun (WGS) entry which is preliminary data.</text>
</comment>
<accession>A0A261FD10</accession>
<dbReference type="InterPro" id="IPR009061">
    <property type="entry name" value="DNA-bd_dom_put_sf"/>
</dbReference>